<dbReference type="Proteomes" id="UP000187735">
    <property type="component" value="Chromosome"/>
</dbReference>
<dbReference type="KEGG" id="fmr:Fuma_03851"/>
<feature type="region of interest" description="Disordered" evidence="1">
    <location>
        <begin position="661"/>
        <end position="683"/>
    </location>
</feature>
<keyword evidence="3" id="KW-1185">Reference proteome</keyword>
<gene>
    <name evidence="2" type="ORF">Fuma_03851</name>
</gene>
<sequence length="683" mass="75126">MVHPRPAWCSVRSGQGLLASRGVAAVVLAFVLCCSTSTAVAQLSGRLAEKPLGVGYVRDITQVTMFEYMQTLAKRLEIGKAMFQSMPMEQFEGFRSKVEVPINGAAWYMVQGLLPSYEVVYFQQVIDVADAKRMIDARKKMFGPNGSVETGGDGRYKLVRKNSWTMDVPEGQTAEEYVEQVNKQNASSRRSFQQSAKVVENDGKEQIEQSWSTIEFHRFHDNLLFTTSFEELWDMDLPTRESLTSSISSRNDMGVEAFFDRIPMAIKQLGWNMLNSTAGTQMQRRDGELQTTADLRKSSFELGLAVVKAVIFDVEQTNGWMRLATDEEQALRGEINFDARRNSGLTKQLAEISSGNARFAAIVNDDAAATVHVCVKFSEDSAGVPNAAAAWMLQAIADATNNDSTVFDAATRVAESLSSFSEHRTVEAFLKVGYSDETDGVFYGGLQVDNNPNLLNGIYTLIINSGEPTKDLEAFQLVEIDGRSVIQMTLPESDLTALQRHTGLSITHAYLMHENSCLWLAVGSENAIKMLQKSAARCMEAGLVARTPLLTAKVDVEKWLSWPEDEPTGIAGFLAWADANLGWFPPSPMTVNFGQGGASEKPAPLLQPCLDLGGETNAAFTVIADKAGVRASLHLGEAVANYYVARMIDAQDRMMRRFRAPEDVSNEEATEKETVGAPVEVVE</sequence>
<accession>A0A1P8WJL0</accession>
<name>A0A1P8WJL0_9PLAN</name>
<evidence type="ECO:0000313" key="2">
    <source>
        <dbReference type="EMBL" id="APZ94227.1"/>
    </source>
</evidence>
<dbReference type="EMBL" id="CP017641">
    <property type="protein sequence ID" value="APZ94227.1"/>
    <property type="molecule type" value="Genomic_DNA"/>
</dbReference>
<reference evidence="2 3" key="1">
    <citation type="journal article" date="2016" name="Front. Microbiol.">
        <title>Fuerstia marisgermanicae gen. nov., sp. nov., an Unusual Member of the Phylum Planctomycetes from the German Wadden Sea.</title>
        <authorList>
            <person name="Kohn T."/>
            <person name="Heuer A."/>
            <person name="Jogler M."/>
            <person name="Vollmers J."/>
            <person name="Boedeker C."/>
            <person name="Bunk B."/>
            <person name="Rast P."/>
            <person name="Borchert D."/>
            <person name="Glockner I."/>
            <person name="Freese H.M."/>
            <person name="Klenk H.P."/>
            <person name="Overmann J."/>
            <person name="Kaster A.K."/>
            <person name="Rohde M."/>
            <person name="Wiegand S."/>
            <person name="Jogler C."/>
        </authorList>
    </citation>
    <scope>NUCLEOTIDE SEQUENCE [LARGE SCALE GENOMIC DNA]</scope>
    <source>
        <strain evidence="2 3">NH11</strain>
    </source>
</reference>
<organism evidence="2 3">
    <name type="scientific">Fuerstiella marisgermanici</name>
    <dbReference type="NCBI Taxonomy" id="1891926"/>
    <lineage>
        <taxon>Bacteria</taxon>
        <taxon>Pseudomonadati</taxon>
        <taxon>Planctomycetota</taxon>
        <taxon>Planctomycetia</taxon>
        <taxon>Planctomycetales</taxon>
        <taxon>Planctomycetaceae</taxon>
        <taxon>Fuerstiella</taxon>
    </lineage>
</organism>
<evidence type="ECO:0000256" key="1">
    <source>
        <dbReference type="SAM" id="MobiDB-lite"/>
    </source>
</evidence>
<protein>
    <submittedName>
        <fullName evidence="2">Uncharacterized protein</fullName>
    </submittedName>
</protein>
<dbReference type="RefSeq" id="WP_145944258.1">
    <property type="nucleotide sequence ID" value="NZ_CP017641.1"/>
</dbReference>
<evidence type="ECO:0000313" key="3">
    <source>
        <dbReference type="Proteomes" id="UP000187735"/>
    </source>
</evidence>
<dbReference type="AlphaFoldDB" id="A0A1P8WJL0"/>
<proteinExistence type="predicted"/>